<evidence type="ECO:0000259" key="1">
    <source>
        <dbReference type="Pfam" id="PF01272"/>
    </source>
</evidence>
<dbReference type="PANTHER" id="PTHR30437:SF5">
    <property type="entry name" value="REGULATOR OF NUCLEOSIDE DIPHOSPHATE KINASE"/>
    <property type="match status" value="1"/>
</dbReference>
<evidence type="ECO:0000313" key="3">
    <source>
        <dbReference type="EMBL" id="MET7014620.1"/>
    </source>
</evidence>
<dbReference type="RefSeq" id="WP_354601083.1">
    <property type="nucleotide sequence ID" value="NZ_JBEWZI010000010.1"/>
</dbReference>
<keyword evidence="3" id="KW-0418">Kinase</keyword>
<comment type="caution">
    <text evidence="3">The sequence shown here is derived from an EMBL/GenBank/DDBJ whole genome shotgun (WGS) entry which is preliminary data.</text>
</comment>
<feature type="domain" description="Transcription elongation factor GreA/GreB C-terminal" evidence="1">
    <location>
        <begin position="51"/>
        <end position="126"/>
    </location>
</feature>
<accession>A0ABV2TL21</accession>
<dbReference type="Gene3D" id="3.10.50.30">
    <property type="entry name" value="Transcription elongation factor, GreA/GreB, C-terminal domain"/>
    <property type="match status" value="1"/>
</dbReference>
<dbReference type="Gene3D" id="1.10.286.20">
    <property type="match status" value="1"/>
</dbReference>
<dbReference type="GO" id="GO:0016301">
    <property type="term" value="F:kinase activity"/>
    <property type="evidence" value="ECO:0007669"/>
    <property type="project" value="UniProtKB-KW"/>
</dbReference>
<dbReference type="Proteomes" id="UP001549691">
    <property type="component" value="Unassembled WGS sequence"/>
</dbReference>
<organism evidence="3 4">
    <name type="scientific">Uliginosibacterium flavum</name>
    <dbReference type="NCBI Taxonomy" id="1396831"/>
    <lineage>
        <taxon>Bacteria</taxon>
        <taxon>Pseudomonadati</taxon>
        <taxon>Pseudomonadota</taxon>
        <taxon>Betaproteobacteria</taxon>
        <taxon>Rhodocyclales</taxon>
        <taxon>Zoogloeaceae</taxon>
        <taxon>Uliginosibacterium</taxon>
    </lineage>
</organism>
<reference evidence="3 4" key="1">
    <citation type="submission" date="2024-07" db="EMBL/GenBank/DDBJ databases">
        <title>Uliginosibacterium flavum JJ3220;KACC:17644.</title>
        <authorList>
            <person name="Kim M.K."/>
        </authorList>
    </citation>
    <scope>NUCLEOTIDE SEQUENCE [LARGE SCALE GENOMIC DNA]</scope>
    <source>
        <strain evidence="3 4">KACC:17644</strain>
    </source>
</reference>
<evidence type="ECO:0000259" key="2">
    <source>
        <dbReference type="Pfam" id="PF14760"/>
    </source>
</evidence>
<name>A0ABV2TL21_9RHOO</name>
<gene>
    <name evidence="3" type="primary">rnk</name>
    <name evidence="3" type="ORF">ABXR19_10510</name>
</gene>
<feature type="domain" description="Regulator of nucleoside diphosphate kinase N-terminal" evidence="2">
    <location>
        <begin position="5"/>
        <end position="44"/>
    </location>
</feature>
<dbReference type="Pfam" id="PF01272">
    <property type="entry name" value="GreA_GreB"/>
    <property type="match status" value="1"/>
</dbReference>
<protein>
    <submittedName>
        <fullName evidence="3">Nucleoside diphosphate kinase regulator</fullName>
    </submittedName>
</protein>
<dbReference type="SUPFAM" id="SSF54534">
    <property type="entry name" value="FKBP-like"/>
    <property type="match status" value="1"/>
</dbReference>
<dbReference type="InterPro" id="IPR001437">
    <property type="entry name" value="Tscrpt_elong_fac_GreA/B_C"/>
</dbReference>
<keyword evidence="3" id="KW-0808">Transferase</keyword>
<keyword evidence="4" id="KW-1185">Reference proteome</keyword>
<evidence type="ECO:0000313" key="4">
    <source>
        <dbReference type="Proteomes" id="UP001549691"/>
    </source>
</evidence>
<dbReference type="EMBL" id="JBEWZI010000010">
    <property type="protein sequence ID" value="MET7014620.1"/>
    <property type="molecule type" value="Genomic_DNA"/>
</dbReference>
<dbReference type="InterPro" id="IPR029462">
    <property type="entry name" value="Rnk_N"/>
</dbReference>
<proteinExistence type="predicted"/>
<dbReference type="Pfam" id="PF14760">
    <property type="entry name" value="Rnk_N"/>
    <property type="match status" value="1"/>
</dbReference>
<sequence length="137" mass="14830">MAELPPITVSSLDLERLYSLLGKLPAENFASAVALENELMRANILEADQMPPDVVTMRSVVRFVIDPSGKEFELVLCYPDEMDDNPNKVSILAPIGAAILGLSVGQEIEWPAPAGGNVSVRIVAVTWQPERVGMLSL</sequence>
<dbReference type="NCBIfam" id="NF004396">
    <property type="entry name" value="PRK05753.1"/>
    <property type="match status" value="1"/>
</dbReference>
<dbReference type="InterPro" id="IPR036953">
    <property type="entry name" value="GreA/GreB_C_sf"/>
</dbReference>
<dbReference type="InterPro" id="IPR023459">
    <property type="entry name" value="Tscrpt_elong_fac_GreA/B_fam"/>
</dbReference>
<dbReference type="PANTHER" id="PTHR30437">
    <property type="entry name" value="TRANSCRIPTION ELONGATION FACTOR GREA"/>
    <property type="match status" value="1"/>
</dbReference>